<name>A0A0M3V5M9_9NOSO</name>
<dbReference type="AlphaFoldDB" id="A0A0M3V5M9"/>
<evidence type="ECO:0000313" key="2">
    <source>
        <dbReference type="Proteomes" id="UP000062645"/>
    </source>
</evidence>
<keyword evidence="2" id="KW-1185">Reference proteome</keyword>
<dbReference type="PATRIC" id="fig|224013.5.peg.3751"/>
<organism evidence="1 2">
    <name type="scientific">Nostoc piscinale CENA21</name>
    <dbReference type="NCBI Taxonomy" id="224013"/>
    <lineage>
        <taxon>Bacteria</taxon>
        <taxon>Bacillati</taxon>
        <taxon>Cyanobacteriota</taxon>
        <taxon>Cyanophyceae</taxon>
        <taxon>Nostocales</taxon>
        <taxon>Nostocaceae</taxon>
        <taxon>Nostoc</taxon>
    </lineage>
</organism>
<reference evidence="1 2" key="2">
    <citation type="journal article" date="2016" name="Genome Announc.">
        <title>Draft Genome Sequence of the N2-Fixing Cyanobacterium Nostoc piscinale CENA21, Isolated from the Brazilian Amazon Floodplain.</title>
        <authorList>
            <person name="Leao T."/>
            <person name="Guimaraes P.I."/>
            <person name="de Melo A.G."/>
            <person name="Ramos R.T."/>
            <person name="Leao P.N."/>
            <person name="Silva A."/>
            <person name="Fiore M.F."/>
            <person name="Schneider M.P."/>
        </authorList>
    </citation>
    <scope>NUCLEOTIDE SEQUENCE [LARGE SCALE GENOMIC DNA]</scope>
    <source>
        <strain evidence="1 2">CENA21</strain>
    </source>
</reference>
<sequence length="198" mass="22624">MNIDQQLNVNLRAELEVAKRQLKSDQKGGIAALDKIYRQGKVPEVTLNGRYWGEFLTANFNPVLDSWLDIITKMWLPWEGKTFDARNNTGDNIFTNDGLLLGRLIWPLYNGYVADTRGRTLAFKFQTSRGQCLLEPDIEVLRLSFDLPENPKFLIRELVDQLVQIDDDFYLGKAVLKHPDGGRFCAAYFTLKSGLVSH</sequence>
<dbReference type="EMBL" id="CP012036">
    <property type="protein sequence ID" value="ALF53947.1"/>
    <property type="molecule type" value="Genomic_DNA"/>
</dbReference>
<proteinExistence type="predicted"/>
<dbReference type="OrthoDB" id="509694at2"/>
<dbReference type="Proteomes" id="UP000062645">
    <property type="component" value="Chromosome"/>
</dbReference>
<evidence type="ECO:0000313" key="1">
    <source>
        <dbReference type="EMBL" id="ALF53947.1"/>
    </source>
</evidence>
<dbReference type="KEGG" id="npz:ACX27_15550"/>
<gene>
    <name evidence="1" type="ORF">ACX27_15550</name>
</gene>
<dbReference type="RefSeq" id="WP_062294199.1">
    <property type="nucleotide sequence ID" value="NZ_CP012036.1"/>
</dbReference>
<protein>
    <submittedName>
        <fullName evidence="1">Uncharacterized protein</fullName>
    </submittedName>
</protein>
<reference evidence="2" key="1">
    <citation type="submission" date="2015-07" db="EMBL/GenBank/DDBJ databases">
        <title>Genome Of Nitrogen-Fixing Cyanobacterium Nostoc piscinale CENA21 From Solimoes/Amazon River Floodplain Sediments And Comparative Genomics To Uncover Biosynthetic Natural Products Potential.</title>
        <authorList>
            <person name="Leao T.F."/>
            <person name="Leao P.N."/>
            <person name="Guimaraes P.I."/>
            <person name="de Melo A.G.C."/>
            <person name="Ramos R.T.J."/>
            <person name="Silva A."/>
            <person name="Fiore M.F."/>
            <person name="Schneider M.P.C."/>
        </authorList>
    </citation>
    <scope>NUCLEOTIDE SEQUENCE [LARGE SCALE GENOMIC DNA]</scope>
    <source>
        <strain evidence="2">CENA21</strain>
    </source>
</reference>
<accession>A0A0M3V5M9</accession>